<evidence type="ECO:0000256" key="1">
    <source>
        <dbReference type="ARBA" id="ARBA00006068"/>
    </source>
</evidence>
<dbReference type="PANTHER" id="PTHR33392">
    <property type="entry name" value="POLYISOPRENYL-TEICHOIC ACID--PEPTIDOGLYCAN TEICHOIC ACID TRANSFERASE TAGU"/>
    <property type="match status" value="1"/>
</dbReference>
<proteinExistence type="inferred from homology"/>
<sequence>MIRSGQIMSKLKPLNLKQKELPHVSPWFKLGALILIFLGIGVFLLTGGDKPNRSSVFNYVLGRETTLEEDQGRINILLLGMAGGRHDGATLTDTIMVASYDLKTKKAVLVSLPRDLWISKHQAKVNTLYQTGLSSGEGLKFVREEIGQILGLKIPYAVRVDFAGFVQVVDLMEGIDIEVTRSFDDYFYPLEGKENDLCEYKEEEIEIDEEKAKKLNIKTGKVKVLLDKEEKIATAAAEPGKSLVYSDDQAKTFFLCRFEHLTFKKGMTHMDGALALKFVRSRHGLNGEGSDFARSKRQQQALQAFKNKVLSFQTLFDAGKIVELGRTFGRSVESDIPQTQYLDFIKLVQKMGSTKSVVIDGSGTSPLLITPTEGNFGGAWVLLPPEDDFSRIQQFIKDSFLEEIEATQSANISPTQSESLKR</sequence>
<protein>
    <submittedName>
        <fullName evidence="4">Cell envelope-related transcriptional attenuator</fullName>
    </submittedName>
</protein>
<keyword evidence="2" id="KW-0812">Transmembrane</keyword>
<reference evidence="4 5" key="1">
    <citation type="journal article" date="2015" name="Nature">
        <title>rRNA introns, odd ribosomes, and small enigmatic genomes across a large radiation of phyla.</title>
        <authorList>
            <person name="Brown C.T."/>
            <person name="Hug L.A."/>
            <person name="Thomas B.C."/>
            <person name="Sharon I."/>
            <person name="Castelle C.J."/>
            <person name="Singh A."/>
            <person name="Wilkins M.J."/>
            <person name="Williams K.H."/>
            <person name="Banfield J.F."/>
        </authorList>
    </citation>
    <scope>NUCLEOTIDE SEQUENCE [LARGE SCALE GENOMIC DNA]</scope>
</reference>
<gene>
    <name evidence="4" type="ORF">UU29_C0005G0030</name>
</gene>
<dbReference type="PANTHER" id="PTHR33392:SF6">
    <property type="entry name" value="POLYISOPRENYL-TEICHOIC ACID--PEPTIDOGLYCAN TEICHOIC ACID TRANSFERASE TAGU"/>
    <property type="match status" value="1"/>
</dbReference>
<keyword evidence="2" id="KW-1133">Transmembrane helix</keyword>
<dbReference type="Gene3D" id="3.40.630.190">
    <property type="entry name" value="LCP protein"/>
    <property type="match status" value="1"/>
</dbReference>
<dbReference type="InterPro" id="IPR050922">
    <property type="entry name" value="LytR/CpsA/Psr_CW_biosynth"/>
</dbReference>
<dbReference type="AlphaFoldDB" id="A0A0G0U2X5"/>
<organism evidence="4 5">
    <name type="scientific">Candidatus Daviesbacteria bacterium GW2011_GWA2_40_9</name>
    <dbReference type="NCBI Taxonomy" id="1618424"/>
    <lineage>
        <taxon>Bacteria</taxon>
        <taxon>Candidatus Daviesiibacteriota</taxon>
    </lineage>
</organism>
<comment type="similarity">
    <text evidence="1">Belongs to the LytR/CpsA/Psr (LCP) family.</text>
</comment>
<dbReference type="Pfam" id="PF03816">
    <property type="entry name" value="LytR_cpsA_psr"/>
    <property type="match status" value="1"/>
</dbReference>
<name>A0A0G0U2X5_9BACT</name>
<dbReference type="EMBL" id="LCAB01000005">
    <property type="protein sequence ID" value="KKR83449.1"/>
    <property type="molecule type" value="Genomic_DNA"/>
</dbReference>
<dbReference type="InterPro" id="IPR004474">
    <property type="entry name" value="LytR_CpsA_psr"/>
</dbReference>
<feature type="domain" description="Cell envelope-related transcriptional attenuator" evidence="3">
    <location>
        <begin position="92"/>
        <end position="309"/>
    </location>
</feature>
<evidence type="ECO:0000256" key="2">
    <source>
        <dbReference type="SAM" id="Phobius"/>
    </source>
</evidence>
<evidence type="ECO:0000313" key="5">
    <source>
        <dbReference type="Proteomes" id="UP000034601"/>
    </source>
</evidence>
<keyword evidence="2" id="KW-0472">Membrane</keyword>
<feature type="transmembrane region" description="Helical" evidence="2">
    <location>
        <begin position="27"/>
        <end position="45"/>
    </location>
</feature>
<comment type="caution">
    <text evidence="4">The sequence shown here is derived from an EMBL/GenBank/DDBJ whole genome shotgun (WGS) entry which is preliminary data.</text>
</comment>
<evidence type="ECO:0000259" key="3">
    <source>
        <dbReference type="Pfam" id="PF03816"/>
    </source>
</evidence>
<evidence type="ECO:0000313" key="4">
    <source>
        <dbReference type="EMBL" id="KKR83449.1"/>
    </source>
</evidence>
<dbReference type="Proteomes" id="UP000034601">
    <property type="component" value="Unassembled WGS sequence"/>
</dbReference>
<accession>A0A0G0U2X5</accession>